<keyword evidence="3" id="KW-1185">Reference proteome</keyword>
<proteinExistence type="predicted"/>
<gene>
    <name evidence="2" type="ORF">ACHAW5_006016</name>
</gene>
<organism evidence="2 3">
    <name type="scientific">Stephanodiscus triporus</name>
    <dbReference type="NCBI Taxonomy" id="2934178"/>
    <lineage>
        <taxon>Eukaryota</taxon>
        <taxon>Sar</taxon>
        <taxon>Stramenopiles</taxon>
        <taxon>Ochrophyta</taxon>
        <taxon>Bacillariophyta</taxon>
        <taxon>Coscinodiscophyceae</taxon>
        <taxon>Thalassiosirophycidae</taxon>
        <taxon>Stephanodiscales</taxon>
        <taxon>Stephanodiscaceae</taxon>
        <taxon>Stephanodiscus</taxon>
    </lineage>
</organism>
<evidence type="ECO:0000313" key="3">
    <source>
        <dbReference type="Proteomes" id="UP001530315"/>
    </source>
</evidence>
<sequence length="285" mass="31757">MSVFLFAFLACSVLILVSYLLLDETSLLLVFISPYLPLDNIIDIVDVPILLPAFARTLLYLIILLDSLRHPYERREVNFFPVPGRYVPLFHVVFGRLMGMGYRIKEVEHGVIVGYVHHVLVTEGGWLASSMGRKRAICAPLWLVRSVDKDNGGVIVGGGGGGGVVVMDEDSYRRHPGIVPLEPGANALHRASAIGDVDYYRDRIDRAAGASLDIKMANDDVTRLCRQEDRNRWQPLHEVARLDRLDVLMLLLAVETTIIIILSTRVRHSRAIIFKGGGGRCRFSG</sequence>
<keyword evidence="1" id="KW-0472">Membrane</keyword>
<dbReference type="InterPro" id="IPR036770">
    <property type="entry name" value="Ankyrin_rpt-contain_sf"/>
</dbReference>
<accession>A0ABD3NH85</accession>
<dbReference type="SUPFAM" id="SSF48403">
    <property type="entry name" value="Ankyrin repeat"/>
    <property type="match status" value="1"/>
</dbReference>
<keyword evidence="1" id="KW-1133">Transmembrane helix</keyword>
<evidence type="ECO:0000313" key="2">
    <source>
        <dbReference type="EMBL" id="KAL3775258.1"/>
    </source>
</evidence>
<comment type="caution">
    <text evidence="2">The sequence shown here is derived from an EMBL/GenBank/DDBJ whole genome shotgun (WGS) entry which is preliminary data.</text>
</comment>
<protein>
    <submittedName>
        <fullName evidence="2">Uncharacterized protein</fullName>
    </submittedName>
</protein>
<evidence type="ECO:0000256" key="1">
    <source>
        <dbReference type="SAM" id="Phobius"/>
    </source>
</evidence>
<dbReference type="AlphaFoldDB" id="A0ABD3NH85"/>
<keyword evidence="1" id="KW-0812">Transmembrane</keyword>
<reference evidence="2 3" key="1">
    <citation type="submission" date="2024-10" db="EMBL/GenBank/DDBJ databases">
        <title>Updated reference genomes for cyclostephanoid diatoms.</title>
        <authorList>
            <person name="Roberts W.R."/>
            <person name="Alverson A.J."/>
        </authorList>
    </citation>
    <scope>NUCLEOTIDE SEQUENCE [LARGE SCALE GENOMIC DNA]</scope>
    <source>
        <strain evidence="2 3">AJA276-08</strain>
    </source>
</reference>
<dbReference type="Proteomes" id="UP001530315">
    <property type="component" value="Unassembled WGS sequence"/>
</dbReference>
<name>A0ABD3NH85_9STRA</name>
<feature type="transmembrane region" description="Helical" evidence="1">
    <location>
        <begin position="46"/>
        <end position="65"/>
    </location>
</feature>
<dbReference type="EMBL" id="JALLAZ020001422">
    <property type="protein sequence ID" value="KAL3775258.1"/>
    <property type="molecule type" value="Genomic_DNA"/>
</dbReference>